<dbReference type="PANTHER" id="PTHR46179:SF13">
    <property type="entry name" value="C2H2-TYPE DOMAIN-CONTAINING PROTEIN"/>
    <property type="match status" value="1"/>
</dbReference>
<feature type="compositionally biased region" description="Basic and acidic residues" evidence="9">
    <location>
        <begin position="580"/>
        <end position="591"/>
    </location>
</feature>
<feature type="domain" description="C2H2-type" evidence="10">
    <location>
        <begin position="241"/>
        <end position="273"/>
    </location>
</feature>
<feature type="region of interest" description="Disordered" evidence="9">
    <location>
        <begin position="580"/>
        <end position="599"/>
    </location>
</feature>
<dbReference type="InterPro" id="IPR051061">
    <property type="entry name" value="Zinc_finger_trans_reg"/>
</dbReference>
<evidence type="ECO:0000256" key="5">
    <source>
        <dbReference type="ARBA" id="ARBA00023015"/>
    </source>
</evidence>
<feature type="region of interest" description="Disordered" evidence="9">
    <location>
        <begin position="746"/>
        <end position="832"/>
    </location>
</feature>
<feature type="compositionally biased region" description="Polar residues" evidence="9">
    <location>
        <begin position="442"/>
        <end position="464"/>
    </location>
</feature>
<keyword evidence="5" id="KW-0805">Transcription regulation</keyword>
<keyword evidence="4" id="KW-0862">Zinc</keyword>
<dbReference type="Gene3D" id="3.30.160.60">
    <property type="entry name" value="Classic Zinc Finger"/>
    <property type="match status" value="2"/>
</dbReference>
<feature type="compositionally biased region" description="Basic and acidic residues" evidence="9">
    <location>
        <begin position="746"/>
        <end position="766"/>
    </location>
</feature>
<sequence>MADRPGMGPAPGLSGSAGPVDTPMFSRVSHSRGLSEVGMNLLTSSYAPNSQDLLGSYGHPRTLSGQDAISQWYTTNDGPWIPKNLALPEDDERTSSRIHHMDIQGHAMVFPGQYRDRYVPSECETTPPGMAPSDSGYGSHATKQSVTATSVYDEPMDRNTETQSLAGHLSEFHLQQFSHAGMEFLTKNTPPTEWAMQPQQQPLQQPARPFDGKGIICETCKKPVKTNSELKKHRQRHTKPFTCDVHGCARTEGFSTPNDLDRHKRSVHPDESPDGNRFQCPHGQCKSKEKIWPRADNFRAHLKRVHRIENVKDEDLEGTIYQPLANPPSQAQDVLPDLAGVPEPPGDYDDFQISPTLETEQSHNYWPQDDDHDTEEDMHHNASAQAEYSRSQMEDTRMALGHMTGGTAATNDIMDPASEDEQLNMPDHLETLGHIQPQLSQSLRPSMHSDSNRPSLEENNSQFISPGDLRQEHHFSSSSRISSSIRTETSSSCTSQEGDVSLSPVAGAKVLSYGGNMHSTSTRGYGKQGAGTSTAQQSEVVSVSDISSLQLDLKDPDKRRKLVEALQMQGILEEFGFKKETSPVTETKPEDTSQNVKPENYHPCTFDGCDKKFQRPCELKKHLKRHSKPYGCTFQNCSKRFGSKNDWKRHENSQHFLHEAWRCDMKRENGRSSEVCGKLSHRRENFKEHLSKAHSLQGEQLEVKLEHCRVGRNCEARFWCGFCERIIEIERKGLGAFTERFNHIDDHFSGREGLPRKEIDDWKGVDPDAPPMEALSSDSEDGDYTATPSQPTPLSGPLQRPGRKGTPKEQHSHPAGPKKRKRDEEEAVGLQTKRAKGPFAFVGAVTRCCQCGEGNSRQTGPQCVRRDCQHKLCSNCC</sequence>
<name>A0ABR2J6H1_9PEZI</name>
<keyword evidence="6" id="KW-0804">Transcription</keyword>
<keyword evidence="3 8" id="KW-0863">Zinc-finger</keyword>
<evidence type="ECO:0000256" key="1">
    <source>
        <dbReference type="ARBA" id="ARBA00004123"/>
    </source>
</evidence>
<evidence type="ECO:0000256" key="2">
    <source>
        <dbReference type="ARBA" id="ARBA00022723"/>
    </source>
</evidence>
<dbReference type="InterPro" id="IPR013087">
    <property type="entry name" value="Znf_C2H2_type"/>
</dbReference>
<evidence type="ECO:0000256" key="4">
    <source>
        <dbReference type="ARBA" id="ARBA00022833"/>
    </source>
</evidence>
<comment type="caution">
    <text evidence="11">The sequence shown here is derived from an EMBL/GenBank/DDBJ whole genome shotgun (WGS) entry which is preliminary data.</text>
</comment>
<feature type="domain" description="C2H2-type" evidence="10">
    <location>
        <begin position="630"/>
        <end position="660"/>
    </location>
</feature>
<dbReference type="PROSITE" id="PS50157">
    <property type="entry name" value="ZINC_FINGER_C2H2_2"/>
    <property type="match status" value="4"/>
</dbReference>
<proteinExistence type="predicted"/>
<dbReference type="PANTHER" id="PTHR46179">
    <property type="entry name" value="ZINC FINGER PROTEIN"/>
    <property type="match status" value="1"/>
</dbReference>
<evidence type="ECO:0000256" key="6">
    <source>
        <dbReference type="ARBA" id="ARBA00023163"/>
    </source>
</evidence>
<feature type="compositionally biased region" description="Polar residues" evidence="9">
    <location>
        <begin position="382"/>
        <end position="391"/>
    </location>
</feature>
<keyword evidence="7" id="KW-0539">Nucleus</keyword>
<feature type="region of interest" description="Disordered" evidence="9">
    <location>
        <begin position="322"/>
        <end position="393"/>
    </location>
</feature>
<keyword evidence="2" id="KW-0479">Metal-binding</keyword>
<feature type="compositionally biased region" description="Basic and acidic residues" evidence="9">
    <location>
        <begin position="259"/>
        <end position="271"/>
    </location>
</feature>
<gene>
    <name evidence="11" type="ORF">PGQ11_003756</name>
</gene>
<dbReference type="Proteomes" id="UP001390339">
    <property type="component" value="Unassembled WGS sequence"/>
</dbReference>
<dbReference type="PROSITE" id="PS00028">
    <property type="entry name" value="ZINC_FINGER_C2H2_1"/>
    <property type="match status" value="3"/>
</dbReference>
<feature type="compositionally biased region" description="Low complexity" evidence="9">
    <location>
        <begin position="476"/>
        <end position="495"/>
    </location>
</feature>
<feature type="region of interest" description="Disordered" evidence="9">
    <location>
        <begin position="1"/>
        <end position="26"/>
    </location>
</feature>
<evidence type="ECO:0000256" key="9">
    <source>
        <dbReference type="SAM" id="MobiDB-lite"/>
    </source>
</evidence>
<feature type="domain" description="C2H2-type" evidence="10">
    <location>
        <begin position="215"/>
        <end position="242"/>
    </location>
</feature>
<feature type="compositionally biased region" description="Polar residues" evidence="9">
    <location>
        <begin position="530"/>
        <end position="547"/>
    </location>
</feature>
<evidence type="ECO:0000256" key="8">
    <source>
        <dbReference type="PROSITE-ProRule" id="PRU00042"/>
    </source>
</evidence>
<evidence type="ECO:0000313" key="12">
    <source>
        <dbReference type="Proteomes" id="UP001390339"/>
    </source>
</evidence>
<feature type="compositionally biased region" description="Low complexity" evidence="9">
    <location>
        <begin position="1"/>
        <end position="19"/>
    </location>
</feature>
<evidence type="ECO:0000259" key="10">
    <source>
        <dbReference type="PROSITE" id="PS50157"/>
    </source>
</evidence>
<feature type="domain" description="C2H2-type" evidence="10">
    <location>
        <begin position="602"/>
        <end position="631"/>
    </location>
</feature>
<feature type="compositionally biased region" description="Polar residues" evidence="9">
    <location>
        <begin position="353"/>
        <end position="365"/>
    </location>
</feature>
<evidence type="ECO:0000313" key="11">
    <source>
        <dbReference type="EMBL" id="KAK8873242.1"/>
    </source>
</evidence>
<comment type="subcellular location">
    <subcellularLocation>
        <location evidence="1">Nucleus</location>
    </subcellularLocation>
</comment>
<protein>
    <recommendedName>
        <fullName evidence="10">C2H2-type domain-containing protein</fullName>
    </recommendedName>
</protein>
<keyword evidence="12" id="KW-1185">Reference proteome</keyword>
<evidence type="ECO:0000256" key="7">
    <source>
        <dbReference type="ARBA" id="ARBA00023242"/>
    </source>
</evidence>
<reference evidence="11 12" key="1">
    <citation type="journal article" date="2024" name="IMA Fungus">
        <title>Apiospora arundinis, a panoply of carbohydrate-active enzymes and secondary metabolites.</title>
        <authorList>
            <person name="Sorensen T."/>
            <person name="Petersen C."/>
            <person name="Muurmann A.T."/>
            <person name="Christiansen J.V."/>
            <person name="Brundto M.L."/>
            <person name="Overgaard C.K."/>
            <person name="Boysen A.T."/>
            <person name="Wollenberg R.D."/>
            <person name="Larsen T.O."/>
            <person name="Sorensen J.L."/>
            <person name="Nielsen K.L."/>
            <person name="Sondergaard T.E."/>
        </authorList>
    </citation>
    <scope>NUCLEOTIDE SEQUENCE [LARGE SCALE GENOMIC DNA]</scope>
    <source>
        <strain evidence="11 12">AAU 773</strain>
    </source>
</reference>
<evidence type="ECO:0000256" key="3">
    <source>
        <dbReference type="ARBA" id="ARBA00022771"/>
    </source>
</evidence>
<accession>A0ABR2J6H1</accession>
<dbReference type="SMART" id="SM00355">
    <property type="entry name" value="ZnF_C2H2"/>
    <property type="match status" value="6"/>
</dbReference>
<feature type="region of interest" description="Disordered" evidence="9">
    <location>
        <begin position="519"/>
        <end position="547"/>
    </location>
</feature>
<organism evidence="11 12">
    <name type="scientific">Apiospora arundinis</name>
    <dbReference type="NCBI Taxonomy" id="335852"/>
    <lineage>
        <taxon>Eukaryota</taxon>
        <taxon>Fungi</taxon>
        <taxon>Dikarya</taxon>
        <taxon>Ascomycota</taxon>
        <taxon>Pezizomycotina</taxon>
        <taxon>Sordariomycetes</taxon>
        <taxon>Xylariomycetidae</taxon>
        <taxon>Amphisphaeriales</taxon>
        <taxon>Apiosporaceae</taxon>
        <taxon>Apiospora</taxon>
    </lineage>
</organism>
<feature type="region of interest" description="Disordered" evidence="9">
    <location>
        <begin position="442"/>
        <end position="501"/>
    </location>
</feature>
<dbReference type="EMBL" id="JAPCWZ010000003">
    <property type="protein sequence ID" value="KAK8873242.1"/>
    <property type="molecule type" value="Genomic_DNA"/>
</dbReference>
<feature type="region of interest" description="Disordered" evidence="9">
    <location>
        <begin position="253"/>
        <end position="284"/>
    </location>
</feature>